<accession>A0ABP5FJB3</accession>
<feature type="signal peptide" evidence="2">
    <location>
        <begin position="1"/>
        <end position="37"/>
    </location>
</feature>
<keyword evidence="4" id="KW-1185">Reference proteome</keyword>
<sequence length="76" mass="7718">MISLAHMELSRRRLFVLGAASAATATAGLVMAPGANAADLAAETAEQPLGHGTTYDQTAKQQNPANQLGCPLGKGL</sequence>
<feature type="region of interest" description="Disordered" evidence="1">
    <location>
        <begin position="48"/>
        <end position="76"/>
    </location>
</feature>
<feature type="chain" id="PRO_5046616545" evidence="2">
    <location>
        <begin position="38"/>
        <end position="76"/>
    </location>
</feature>
<organism evidence="3 4">
    <name type="scientific">Yaniella flava</name>
    <dbReference type="NCBI Taxonomy" id="287930"/>
    <lineage>
        <taxon>Bacteria</taxon>
        <taxon>Bacillati</taxon>
        <taxon>Actinomycetota</taxon>
        <taxon>Actinomycetes</taxon>
        <taxon>Micrococcales</taxon>
        <taxon>Micrococcaceae</taxon>
        <taxon>Yaniella</taxon>
    </lineage>
</organism>
<protein>
    <submittedName>
        <fullName evidence="3">Uncharacterized protein</fullName>
    </submittedName>
</protein>
<feature type="compositionally biased region" description="Polar residues" evidence="1">
    <location>
        <begin position="54"/>
        <end position="66"/>
    </location>
</feature>
<dbReference type="PROSITE" id="PS51318">
    <property type="entry name" value="TAT"/>
    <property type="match status" value="1"/>
</dbReference>
<gene>
    <name evidence="3" type="ORF">GCM10009720_04540</name>
</gene>
<dbReference type="EMBL" id="BAAAMN010000008">
    <property type="protein sequence ID" value="GAA2027877.1"/>
    <property type="molecule type" value="Genomic_DNA"/>
</dbReference>
<reference evidence="4" key="1">
    <citation type="journal article" date="2019" name="Int. J. Syst. Evol. Microbiol.">
        <title>The Global Catalogue of Microorganisms (GCM) 10K type strain sequencing project: providing services to taxonomists for standard genome sequencing and annotation.</title>
        <authorList>
            <consortium name="The Broad Institute Genomics Platform"/>
            <consortium name="The Broad Institute Genome Sequencing Center for Infectious Disease"/>
            <person name="Wu L."/>
            <person name="Ma J."/>
        </authorList>
    </citation>
    <scope>NUCLEOTIDE SEQUENCE [LARGE SCALE GENOMIC DNA]</scope>
    <source>
        <strain evidence="4">JCM 13595</strain>
    </source>
</reference>
<comment type="caution">
    <text evidence="3">The sequence shown here is derived from an EMBL/GenBank/DDBJ whole genome shotgun (WGS) entry which is preliminary data.</text>
</comment>
<dbReference type="InterPro" id="IPR006311">
    <property type="entry name" value="TAT_signal"/>
</dbReference>
<evidence type="ECO:0000313" key="3">
    <source>
        <dbReference type="EMBL" id="GAA2027877.1"/>
    </source>
</evidence>
<dbReference type="Proteomes" id="UP001501461">
    <property type="component" value="Unassembled WGS sequence"/>
</dbReference>
<evidence type="ECO:0000256" key="1">
    <source>
        <dbReference type="SAM" id="MobiDB-lite"/>
    </source>
</evidence>
<evidence type="ECO:0000256" key="2">
    <source>
        <dbReference type="SAM" id="SignalP"/>
    </source>
</evidence>
<proteinExistence type="predicted"/>
<name>A0ABP5FJB3_9MICC</name>
<evidence type="ECO:0000313" key="4">
    <source>
        <dbReference type="Proteomes" id="UP001501461"/>
    </source>
</evidence>
<keyword evidence="2" id="KW-0732">Signal</keyword>